<dbReference type="InterPro" id="IPR036895">
    <property type="entry name" value="Uracil-DNA_glycosylase-like_sf"/>
</dbReference>
<dbReference type="PANTHER" id="PTHR11264">
    <property type="entry name" value="URACIL-DNA GLYCOSYLASE"/>
    <property type="match status" value="1"/>
</dbReference>
<dbReference type="InterPro" id="IPR018085">
    <property type="entry name" value="Ura-DNA_Glyclase_AS"/>
</dbReference>
<evidence type="ECO:0000256" key="6">
    <source>
        <dbReference type="ARBA" id="ARBA00023204"/>
    </source>
</evidence>
<protein>
    <recommendedName>
        <fullName evidence="3 7">Uracil-DNA glycosylase</fullName>
        <shortName evidence="7">UDG</shortName>
        <ecNumber evidence="3 7">3.2.2.27</ecNumber>
    </recommendedName>
</protein>
<dbReference type="HAMAP" id="MF_00148">
    <property type="entry name" value="UDG"/>
    <property type="match status" value="1"/>
</dbReference>
<feature type="region of interest" description="Disordered" evidence="10">
    <location>
        <begin position="1"/>
        <end position="51"/>
    </location>
</feature>
<accession>A0A7R9UG84</accession>
<dbReference type="Pfam" id="PF03167">
    <property type="entry name" value="UDG"/>
    <property type="match status" value="1"/>
</dbReference>
<feature type="domain" description="Uracil-DNA glycosylase-like" evidence="11">
    <location>
        <begin position="134"/>
        <end position="300"/>
    </location>
</feature>
<dbReference type="GO" id="GO:0005634">
    <property type="term" value="C:nucleus"/>
    <property type="evidence" value="ECO:0007669"/>
    <property type="project" value="UniProtKB-SubCell"/>
</dbReference>
<dbReference type="NCBIfam" id="TIGR00628">
    <property type="entry name" value="ung"/>
    <property type="match status" value="1"/>
</dbReference>
<evidence type="ECO:0000256" key="7">
    <source>
        <dbReference type="HAMAP-Rule" id="MF_03166"/>
    </source>
</evidence>
<dbReference type="InterPro" id="IPR002043">
    <property type="entry name" value="UDG_fam1"/>
</dbReference>
<keyword evidence="5 7" id="KW-0378">Hydrolase</keyword>
<keyword evidence="7" id="KW-0539">Nucleus</keyword>
<dbReference type="SUPFAM" id="SSF52141">
    <property type="entry name" value="Uracil-DNA glycosylase-like"/>
    <property type="match status" value="1"/>
</dbReference>
<keyword evidence="7" id="KW-0496">Mitochondrion</keyword>
<keyword evidence="4 7" id="KW-0227">DNA damage</keyword>
<evidence type="ECO:0000256" key="9">
    <source>
        <dbReference type="RuleBase" id="RU003780"/>
    </source>
</evidence>
<dbReference type="NCBIfam" id="NF003589">
    <property type="entry name" value="PRK05254.1-2"/>
    <property type="match status" value="1"/>
</dbReference>
<dbReference type="PANTHER" id="PTHR11264:SF7">
    <property type="entry name" value="URACIL-DNA GLYCOSYLASE"/>
    <property type="match status" value="1"/>
</dbReference>
<dbReference type="FunFam" id="3.40.470.10:FF:000001">
    <property type="entry name" value="Uracil-DNA glycosylase"/>
    <property type="match status" value="1"/>
</dbReference>
<dbReference type="PROSITE" id="PS00130">
    <property type="entry name" value="U_DNA_GLYCOSYLASE"/>
    <property type="match status" value="1"/>
</dbReference>
<dbReference type="Gene3D" id="3.40.470.10">
    <property type="entry name" value="Uracil-DNA glycosylase-like domain"/>
    <property type="match status" value="1"/>
</dbReference>
<comment type="function">
    <text evidence="7 9">Excises uracil residues from the DNA which can arise as a result of misincorporation of dUMP residues by DNA polymerase or due to deamination of cytosine.</text>
</comment>
<dbReference type="NCBIfam" id="NF003592">
    <property type="entry name" value="PRK05254.1-5"/>
    <property type="match status" value="1"/>
</dbReference>
<evidence type="ECO:0000259" key="11">
    <source>
        <dbReference type="SMART" id="SM00986"/>
    </source>
</evidence>
<proteinExistence type="inferred from homology"/>
<dbReference type="GO" id="GO:0097510">
    <property type="term" value="P:base-excision repair, AP site formation via deaminated base removal"/>
    <property type="evidence" value="ECO:0007669"/>
    <property type="project" value="TreeGrafter"/>
</dbReference>
<dbReference type="EC" id="3.2.2.27" evidence="3 7"/>
<evidence type="ECO:0000256" key="10">
    <source>
        <dbReference type="SAM" id="MobiDB-lite"/>
    </source>
</evidence>
<dbReference type="EMBL" id="HBEA01016837">
    <property type="protein sequence ID" value="CAD8263334.1"/>
    <property type="molecule type" value="Transcribed_RNA"/>
</dbReference>
<evidence type="ECO:0000256" key="4">
    <source>
        <dbReference type="ARBA" id="ARBA00022763"/>
    </source>
</evidence>
<dbReference type="GO" id="GO:0005739">
    <property type="term" value="C:mitochondrion"/>
    <property type="evidence" value="ECO:0007669"/>
    <property type="project" value="UniProtKB-SubCell"/>
</dbReference>
<dbReference type="AlphaFoldDB" id="A0A7R9UG84"/>
<evidence type="ECO:0000256" key="3">
    <source>
        <dbReference type="ARBA" id="ARBA00012030"/>
    </source>
</evidence>
<evidence type="ECO:0000256" key="5">
    <source>
        <dbReference type="ARBA" id="ARBA00022801"/>
    </source>
</evidence>
<dbReference type="NCBIfam" id="NF003591">
    <property type="entry name" value="PRK05254.1-4"/>
    <property type="match status" value="1"/>
</dbReference>
<evidence type="ECO:0000256" key="2">
    <source>
        <dbReference type="ARBA" id="ARBA00008184"/>
    </source>
</evidence>
<feature type="compositionally biased region" description="Low complexity" evidence="10">
    <location>
        <begin position="22"/>
        <end position="49"/>
    </location>
</feature>
<comment type="subcellular location">
    <subcellularLocation>
        <location evidence="7">Mitochondrion</location>
    </subcellularLocation>
    <subcellularLocation>
        <location evidence="7">Nucleus</location>
    </subcellularLocation>
</comment>
<gene>
    <name evidence="12" type="ORF">PPYR1160_LOCUS12836</name>
</gene>
<organism evidence="12">
    <name type="scientific">Pinguiococcus pyrenoidosus</name>
    <dbReference type="NCBI Taxonomy" id="172671"/>
    <lineage>
        <taxon>Eukaryota</taxon>
        <taxon>Sar</taxon>
        <taxon>Stramenopiles</taxon>
        <taxon>Ochrophyta</taxon>
        <taxon>Pinguiophyceae</taxon>
        <taxon>Pinguiochrysidales</taxon>
        <taxon>Pinguiochrysidaceae</taxon>
        <taxon>Pinguiococcus</taxon>
    </lineage>
</organism>
<dbReference type="NCBIfam" id="NF003588">
    <property type="entry name" value="PRK05254.1-1"/>
    <property type="match status" value="1"/>
</dbReference>
<reference evidence="12" key="1">
    <citation type="submission" date="2021-01" db="EMBL/GenBank/DDBJ databases">
        <authorList>
            <person name="Corre E."/>
            <person name="Pelletier E."/>
            <person name="Niang G."/>
            <person name="Scheremetjew M."/>
            <person name="Finn R."/>
            <person name="Kale V."/>
            <person name="Holt S."/>
            <person name="Cochrane G."/>
            <person name="Meng A."/>
            <person name="Brown T."/>
            <person name="Cohen L."/>
        </authorList>
    </citation>
    <scope>NUCLEOTIDE SEQUENCE</scope>
    <source>
        <strain evidence="12">CCMP2078</strain>
    </source>
</reference>
<dbReference type="InterPro" id="IPR005122">
    <property type="entry name" value="Uracil-DNA_glycosylase-like"/>
</dbReference>
<comment type="catalytic activity">
    <reaction evidence="1 7 9">
        <text>Hydrolyzes single-stranded DNA or mismatched double-stranded DNA and polynucleotides, releasing free uracil.</text>
        <dbReference type="EC" id="3.2.2.27"/>
    </reaction>
</comment>
<dbReference type="SMART" id="SM00986">
    <property type="entry name" value="UDG"/>
    <property type="match status" value="1"/>
</dbReference>
<dbReference type="SMART" id="SM00987">
    <property type="entry name" value="UreE_C"/>
    <property type="match status" value="1"/>
</dbReference>
<sequence>MSDIRGFFAPRSGKKRPAQPVETTSPSAKKAKAAVESAAAEDASSASTANEEVVVEDQAARVARNREAALAKLGAADDPVGLIEAMATAHVSWRDALAGETAKPYFARLMAYLRGEYERHTVFPPAKEVLAALEMCPLEGVKVVVLGQDPYHGPGQAHGLAFSVNRGVPLPPSLRNIYKELESDIGVKRPGHGCLAGWAKQGVLLLNTCLTVRSRNANSHANRGWESYTDAIIRAVSRLREGVVFILWGKPAQKKAALINSGKHFLIKSTHPSPLSASRAAKDCPAFLGSRCFSKANQILAEHGEAEIAWSDL</sequence>
<dbReference type="CDD" id="cd10027">
    <property type="entry name" value="UDG-F1-like"/>
    <property type="match status" value="1"/>
</dbReference>
<evidence type="ECO:0000256" key="1">
    <source>
        <dbReference type="ARBA" id="ARBA00001400"/>
    </source>
</evidence>
<keyword evidence="6 7" id="KW-0234">DNA repair</keyword>
<dbReference type="GO" id="GO:0004844">
    <property type="term" value="F:uracil DNA N-glycosylase activity"/>
    <property type="evidence" value="ECO:0007669"/>
    <property type="project" value="UniProtKB-UniRule"/>
</dbReference>
<evidence type="ECO:0000313" key="12">
    <source>
        <dbReference type="EMBL" id="CAD8263334.1"/>
    </source>
</evidence>
<name>A0A7R9UG84_9STRA</name>
<feature type="active site" description="Proton acceptor" evidence="7 8">
    <location>
        <position position="149"/>
    </location>
</feature>
<evidence type="ECO:0000256" key="8">
    <source>
        <dbReference type="PROSITE-ProRule" id="PRU10072"/>
    </source>
</evidence>
<comment type="similarity">
    <text evidence="2 7 9">Belongs to the uracil-DNA glycosylase (UDG) superfamily. UNG family.</text>
</comment>